<evidence type="ECO:0000256" key="1">
    <source>
        <dbReference type="SAM" id="MobiDB-lite"/>
    </source>
</evidence>
<keyword evidence="2" id="KW-0732">Signal</keyword>
<gene>
    <name evidence="3" type="ORF">KP79_PYT09666</name>
</gene>
<feature type="region of interest" description="Disordered" evidence="1">
    <location>
        <begin position="303"/>
        <end position="323"/>
    </location>
</feature>
<dbReference type="Proteomes" id="UP000242188">
    <property type="component" value="Unassembled WGS sequence"/>
</dbReference>
<feature type="compositionally biased region" description="Low complexity" evidence="1">
    <location>
        <begin position="305"/>
        <end position="315"/>
    </location>
</feature>
<proteinExistence type="predicted"/>
<evidence type="ECO:0000313" key="3">
    <source>
        <dbReference type="EMBL" id="OWF35187.1"/>
    </source>
</evidence>
<dbReference type="AlphaFoldDB" id="A0A210PFE6"/>
<organism evidence="3 4">
    <name type="scientific">Mizuhopecten yessoensis</name>
    <name type="common">Japanese scallop</name>
    <name type="synonym">Patinopecten yessoensis</name>
    <dbReference type="NCBI Taxonomy" id="6573"/>
    <lineage>
        <taxon>Eukaryota</taxon>
        <taxon>Metazoa</taxon>
        <taxon>Spiralia</taxon>
        <taxon>Lophotrochozoa</taxon>
        <taxon>Mollusca</taxon>
        <taxon>Bivalvia</taxon>
        <taxon>Autobranchia</taxon>
        <taxon>Pteriomorphia</taxon>
        <taxon>Pectinida</taxon>
        <taxon>Pectinoidea</taxon>
        <taxon>Pectinidae</taxon>
        <taxon>Mizuhopecten</taxon>
    </lineage>
</organism>
<feature type="region of interest" description="Disordered" evidence="1">
    <location>
        <begin position="248"/>
        <end position="286"/>
    </location>
</feature>
<evidence type="ECO:0000313" key="4">
    <source>
        <dbReference type="Proteomes" id="UP000242188"/>
    </source>
</evidence>
<name>A0A210PFE6_MIZYE</name>
<evidence type="ECO:0000256" key="2">
    <source>
        <dbReference type="SAM" id="SignalP"/>
    </source>
</evidence>
<dbReference type="EMBL" id="NEDP02076738">
    <property type="protein sequence ID" value="OWF35187.1"/>
    <property type="molecule type" value="Genomic_DNA"/>
</dbReference>
<comment type="caution">
    <text evidence="3">The sequence shown here is derived from an EMBL/GenBank/DDBJ whole genome shotgun (WGS) entry which is preliminary data.</text>
</comment>
<feature type="signal peptide" evidence="2">
    <location>
        <begin position="1"/>
        <end position="18"/>
    </location>
</feature>
<reference evidence="3 4" key="1">
    <citation type="journal article" date="2017" name="Nat. Ecol. Evol.">
        <title>Scallop genome provides insights into evolution of bilaterian karyotype and development.</title>
        <authorList>
            <person name="Wang S."/>
            <person name="Zhang J."/>
            <person name="Jiao W."/>
            <person name="Li J."/>
            <person name="Xun X."/>
            <person name="Sun Y."/>
            <person name="Guo X."/>
            <person name="Huan P."/>
            <person name="Dong B."/>
            <person name="Zhang L."/>
            <person name="Hu X."/>
            <person name="Sun X."/>
            <person name="Wang J."/>
            <person name="Zhao C."/>
            <person name="Wang Y."/>
            <person name="Wang D."/>
            <person name="Huang X."/>
            <person name="Wang R."/>
            <person name="Lv J."/>
            <person name="Li Y."/>
            <person name="Zhang Z."/>
            <person name="Liu B."/>
            <person name="Lu W."/>
            <person name="Hui Y."/>
            <person name="Liang J."/>
            <person name="Zhou Z."/>
            <person name="Hou R."/>
            <person name="Li X."/>
            <person name="Liu Y."/>
            <person name="Li H."/>
            <person name="Ning X."/>
            <person name="Lin Y."/>
            <person name="Zhao L."/>
            <person name="Xing Q."/>
            <person name="Dou J."/>
            <person name="Li Y."/>
            <person name="Mao J."/>
            <person name="Guo H."/>
            <person name="Dou H."/>
            <person name="Li T."/>
            <person name="Mu C."/>
            <person name="Jiang W."/>
            <person name="Fu Q."/>
            <person name="Fu X."/>
            <person name="Miao Y."/>
            <person name="Liu J."/>
            <person name="Yu Q."/>
            <person name="Li R."/>
            <person name="Liao H."/>
            <person name="Li X."/>
            <person name="Kong Y."/>
            <person name="Jiang Z."/>
            <person name="Chourrout D."/>
            <person name="Li R."/>
            <person name="Bao Z."/>
        </authorList>
    </citation>
    <scope>NUCLEOTIDE SEQUENCE [LARGE SCALE GENOMIC DNA]</scope>
    <source>
        <strain evidence="3 4">PY_sf001</strain>
    </source>
</reference>
<feature type="chain" id="PRO_5013165858" evidence="2">
    <location>
        <begin position="19"/>
        <end position="323"/>
    </location>
</feature>
<protein>
    <submittedName>
        <fullName evidence="3">Uncharacterized protein</fullName>
    </submittedName>
</protein>
<sequence>MALFPLVVVACSLSVVLGLHILPCEPGMAGELGCDNYFSQSQARGIAMEPEFRDRGLGDQGFGERFGGLNSDQFFDAGVQDQFFDGGMNDQFIVGGQDQFIGGGAQDQFVGGSGGNFVSGGFEPDIGGVQSFGSDQGLLLDRSVGLSNARGDMGLQNFGARGIGISSRFGKGKSRRISSSASYPKGFGMSEISSSASYPKGFGMSKKSRGSFPSIGQSARVSTGMLGFGRQRGYPKFQNRGMGMSKGFYRPSLSYPKRGRSKGGMGGWRGKGLSNSRGMGRSYSKGIGRGRMFNTGSWGQGMAYPKGISRPSFSSSKKRSGGY</sequence>
<keyword evidence="4" id="KW-1185">Reference proteome</keyword>
<accession>A0A210PFE6</accession>